<evidence type="ECO:0000256" key="2">
    <source>
        <dbReference type="ARBA" id="ARBA00023002"/>
    </source>
</evidence>
<evidence type="ECO:0000259" key="3">
    <source>
        <dbReference type="SMART" id="SM00829"/>
    </source>
</evidence>
<evidence type="ECO:0000313" key="4">
    <source>
        <dbReference type="EMBL" id="SDT09279.1"/>
    </source>
</evidence>
<dbReference type="Pfam" id="PF08240">
    <property type="entry name" value="ADH_N"/>
    <property type="match status" value="1"/>
</dbReference>
<proteinExistence type="predicted"/>
<gene>
    <name evidence="4" type="ORF">SAMN05444158_4354</name>
</gene>
<dbReference type="InterPro" id="IPR002364">
    <property type="entry name" value="Quin_OxRdtase/zeta-crystal_CS"/>
</dbReference>
<dbReference type="InterPro" id="IPR036291">
    <property type="entry name" value="NAD(P)-bd_dom_sf"/>
</dbReference>
<accession>A0A1H1XKC4</accession>
<dbReference type="GO" id="GO:0008270">
    <property type="term" value="F:zinc ion binding"/>
    <property type="evidence" value="ECO:0007669"/>
    <property type="project" value="InterPro"/>
</dbReference>
<keyword evidence="5" id="KW-1185">Reference proteome</keyword>
<keyword evidence="2" id="KW-0560">Oxidoreductase</keyword>
<dbReference type="InterPro" id="IPR011032">
    <property type="entry name" value="GroES-like_sf"/>
</dbReference>
<dbReference type="Pfam" id="PF00107">
    <property type="entry name" value="ADH_zinc_N"/>
    <property type="match status" value="1"/>
</dbReference>
<reference evidence="5" key="1">
    <citation type="submission" date="2016-10" db="EMBL/GenBank/DDBJ databases">
        <authorList>
            <person name="Varghese N."/>
            <person name="Submissions S."/>
        </authorList>
    </citation>
    <scope>NUCLEOTIDE SEQUENCE [LARGE SCALE GENOMIC DNA]</scope>
    <source>
        <strain evidence="5">GAS369</strain>
    </source>
</reference>
<feature type="domain" description="Enoyl reductase (ER)" evidence="3">
    <location>
        <begin position="12"/>
        <end position="324"/>
    </location>
</feature>
<dbReference type="Gene3D" id="3.90.180.10">
    <property type="entry name" value="Medium-chain alcohol dehydrogenases, catalytic domain"/>
    <property type="match status" value="1"/>
</dbReference>
<dbReference type="PANTHER" id="PTHR48106:SF13">
    <property type="entry name" value="QUINONE OXIDOREDUCTASE-RELATED"/>
    <property type="match status" value="1"/>
</dbReference>
<organism evidence="4 5">
    <name type="scientific">Bradyrhizobium canariense</name>
    <dbReference type="NCBI Taxonomy" id="255045"/>
    <lineage>
        <taxon>Bacteria</taxon>
        <taxon>Pseudomonadati</taxon>
        <taxon>Pseudomonadota</taxon>
        <taxon>Alphaproteobacteria</taxon>
        <taxon>Hyphomicrobiales</taxon>
        <taxon>Nitrobacteraceae</taxon>
        <taxon>Bradyrhizobium</taxon>
    </lineage>
</organism>
<name>A0A1H1XKC4_9BRAD</name>
<dbReference type="FunFam" id="3.40.50.720:FF:000053">
    <property type="entry name" value="Quinone oxidoreductase 1"/>
    <property type="match status" value="1"/>
</dbReference>
<dbReference type="PROSITE" id="PS01162">
    <property type="entry name" value="QOR_ZETA_CRYSTAL"/>
    <property type="match status" value="1"/>
</dbReference>
<sequence length="326" mass="34780">MKTAVVRIHRHGGPEVLQYEEVDLHEPGPGEVLMRQTAIGLNFSDIYQREGEAGPHESQPMPIVLGGQGAGVVETVGPGVANFKPGDMVAYIYSGAYAERRTVPAARLLHLPAGISDKVAAATLLRGLTAEYLVRRLYRVKAGDTILVHAAAGGMGLILGQWASALGARVIGTVGADAKISVAKEHGCSEVIVYTREDFVSRVMELTDGAGVEVVYDGVGKAAFLQSLDCVRPMGMVISYGTASGNVGMFDLQALHAKSIIVARPTLRTWIAKPSDYEASAAAFFDAIKSGKVRAEVSRSYTLRDIRRAHEELQSRMTVGPAIIVP</sequence>
<dbReference type="GO" id="GO:0035925">
    <property type="term" value="F:mRNA 3'-UTR AU-rich region binding"/>
    <property type="evidence" value="ECO:0007669"/>
    <property type="project" value="TreeGrafter"/>
</dbReference>
<dbReference type="EMBL" id="LT629750">
    <property type="protein sequence ID" value="SDT09279.1"/>
    <property type="molecule type" value="Genomic_DNA"/>
</dbReference>
<dbReference type="SUPFAM" id="SSF50129">
    <property type="entry name" value="GroES-like"/>
    <property type="match status" value="1"/>
</dbReference>
<evidence type="ECO:0000256" key="1">
    <source>
        <dbReference type="ARBA" id="ARBA00022857"/>
    </source>
</evidence>
<dbReference type="PANTHER" id="PTHR48106">
    <property type="entry name" value="QUINONE OXIDOREDUCTASE PIG3-RELATED"/>
    <property type="match status" value="1"/>
</dbReference>
<dbReference type="InterPro" id="IPR013149">
    <property type="entry name" value="ADH-like_C"/>
</dbReference>
<dbReference type="AlphaFoldDB" id="A0A1H1XKC4"/>
<dbReference type="Gene3D" id="3.40.50.720">
    <property type="entry name" value="NAD(P)-binding Rossmann-like Domain"/>
    <property type="match status" value="1"/>
</dbReference>
<dbReference type="CDD" id="cd05286">
    <property type="entry name" value="QOR2"/>
    <property type="match status" value="1"/>
</dbReference>
<dbReference type="Proteomes" id="UP000243904">
    <property type="component" value="Chromosome I"/>
</dbReference>
<protein>
    <submittedName>
        <fullName evidence="4">NADPH2:quinone reductase</fullName>
    </submittedName>
</protein>
<dbReference type="SMART" id="SM00829">
    <property type="entry name" value="PKS_ER"/>
    <property type="match status" value="1"/>
</dbReference>
<keyword evidence="1" id="KW-0521">NADP</keyword>
<dbReference type="InterPro" id="IPR013154">
    <property type="entry name" value="ADH-like_N"/>
</dbReference>
<evidence type="ECO:0000313" key="5">
    <source>
        <dbReference type="Proteomes" id="UP000243904"/>
    </source>
</evidence>
<dbReference type="GO" id="GO:0003960">
    <property type="term" value="F:quinone reductase (NADPH) activity"/>
    <property type="evidence" value="ECO:0007669"/>
    <property type="project" value="InterPro"/>
</dbReference>
<dbReference type="SUPFAM" id="SSF51735">
    <property type="entry name" value="NAD(P)-binding Rossmann-fold domains"/>
    <property type="match status" value="1"/>
</dbReference>
<dbReference type="InterPro" id="IPR047618">
    <property type="entry name" value="QOR-like"/>
</dbReference>
<dbReference type="InterPro" id="IPR020843">
    <property type="entry name" value="ER"/>
</dbReference>
<dbReference type="RefSeq" id="WP_146688753.1">
    <property type="nucleotide sequence ID" value="NZ_LT629750.1"/>
</dbReference>
<dbReference type="GO" id="GO:0070402">
    <property type="term" value="F:NADPH binding"/>
    <property type="evidence" value="ECO:0007669"/>
    <property type="project" value="TreeGrafter"/>
</dbReference>
<dbReference type="GO" id="GO:0005829">
    <property type="term" value="C:cytosol"/>
    <property type="evidence" value="ECO:0007669"/>
    <property type="project" value="TreeGrafter"/>
</dbReference>